<accession>A0A9N9PCX1</accession>
<comment type="caution">
    <text evidence="1">The sequence shown here is derived from an EMBL/GenBank/DDBJ whole genome shotgun (WGS) entry which is preliminary data.</text>
</comment>
<name>A0A9N9PCX1_9GLOM</name>
<proteinExistence type="predicted"/>
<protein>
    <submittedName>
        <fullName evidence="1">2054_t:CDS:1</fullName>
    </submittedName>
</protein>
<dbReference type="Proteomes" id="UP000789759">
    <property type="component" value="Unassembled WGS sequence"/>
</dbReference>
<reference evidence="1" key="1">
    <citation type="submission" date="2021-06" db="EMBL/GenBank/DDBJ databases">
        <authorList>
            <person name="Kallberg Y."/>
            <person name="Tangrot J."/>
            <person name="Rosling A."/>
        </authorList>
    </citation>
    <scope>NUCLEOTIDE SEQUENCE</scope>
    <source>
        <strain evidence="1">FL966</strain>
    </source>
</reference>
<evidence type="ECO:0000313" key="1">
    <source>
        <dbReference type="EMBL" id="CAG8812754.1"/>
    </source>
</evidence>
<keyword evidence="2" id="KW-1185">Reference proteome</keyword>
<gene>
    <name evidence="1" type="ORF">CPELLU_LOCUS18828</name>
</gene>
<dbReference type="AlphaFoldDB" id="A0A9N9PCX1"/>
<dbReference type="EMBL" id="CAJVQA010040153">
    <property type="protein sequence ID" value="CAG8812754.1"/>
    <property type="molecule type" value="Genomic_DNA"/>
</dbReference>
<sequence length="159" mass="18701">LEFGYLKVEKDQICFEHYIKIINFIQDLKSNNEFLKDYIDLADIIETSKFIPNSSNIPINYLKFFEDQQVTNLTTNNFSNIKLKIVENGIFFDKTNFNKLINIIVNQKIEDNNNNSTQIYPNCFKQLIEAEESQLIGFLDEMTNALVSKRRTEKNIKKT</sequence>
<dbReference type="OrthoDB" id="10434305at2759"/>
<organism evidence="1 2">
    <name type="scientific">Cetraspora pellucida</name>
    <dbReference type="NCBI Taxonomy" id="1433469"/>
    <lineage>
        <taxon>Eukaryota</taxon>
        <taxon>Fungi</taxon>
        <taxon>Fungi incertae sedis</taxon>
        <taxon>Mucoromycota</taxon>
        <taxon>Glomeromycotina</taxon>
        <taxon>Glomeromycetes</taxon>
        <taxon>Diversisporales</taxon>
        <taxon>Gigasporaceae</taxon>
        <taxon>Cetraspora</taxon>
    </lineage>
</organism>
<evidence type="ECO:0000313" key="2">
    <source>
        <dbReference type="Proteomes" id="UP000789759"/>
    </source>
</evidence>
<feature type="non-terminal residue" evidence="1">
    <location>
        <position position="159"/>
    </location>
</feature>